<comment type="caution">
    <text evidence="3">The sequence shown here is derived from an EMBL/GenBank/DDBJ whole genome shotgun (WGS) entry which is preliminary data.</text>
</comment>
<dbReference type="Pfam" id="PF14505">
    <property type="entry name" value="DUF4438"/>
    <property type="match status" value="1"/>
</dbReference>
<organism evidence="3 4">
    <name type="scientific">bacterium (Candidatus Blackallbacteria) CG17_big_fil_post_rev_8_21_14_2_50_48_46</name>
    <dbReference type="NCBI Taxonomy" id="2014261"/>
    <lineage>
        <taxon>Bacteria</taxon>
        <taxon>Candidatus Blackallbacteria</taxon>
    </lineage>
</organism>
<dbReference type="AlphaFoldDB" id="A0A2M7GB02"/>
<dbReference type="InterPro" id="IPR048399">
    <property type="entry name" value="DUF4438_C"/>
</dbReference>
<dbReference type="InterPro" id="IPR044909">
    <property type="entry name" value="TM_1086_sf"/>
</dbReference>
<feature type="domain" description="DUF4438" evidence="1">
    <location>
        <begin position="26"/>
        <end position="162"/>
    </location>
</feature>
<accession>A0A2M7GB02</accession>
<dbReference type="Gene3D" id="2.40.10.170">
    <property type="match status" value="1"/>
</dbReference>
<dbReference type="Gene3D" id="4.10.1180.10">
    <property type="entry name" value="tm1086 domain"/>
    <property type="match status" value="1"/>
</dbReference>
<dbReference type="InterPro" id="IPR044910">
    <property type="entry name" value="TM_1086_SG_dom"/>
</dbReference>
<dbReference type="InterPro" id="IPR029433">
    <property type="entry name" value="DUF4438_N"/>
</dbReference>
<dbReference type="EMBL" id="PFFQ01000004">
    <property type="protein sequence ID" value="PIW19348.1"/>
    <property type="molecule type" value="Genomic_DNA"/>
</dbReference>
<gene>
    <name evidence="3" type="ORF">COW36_00475</name>
</gene>
<dbReference type="Proteomes" id="UP000231019">
    <property type="component" value="Unassembled WGS sequence"/>
</dbReference>
<dbReference type="Gene3D" id="2.102.30.10">
    <property type="entry name" value="tm1086 (SG structure) domain"/>
    <property type="match status" value="1"/>
</dbReference>
<feature type="domain" description="DUF4438" evidence="2">
    <location>
        <begin position="163"/>
        <end position="288"/>
    </location>
</feature>
<sequence>MLKTNESSLIMNAVQGSPIYPGASGWRVSHDGKGLMLPGVGGINYNLKVGDSAFGWVADHAEPAVSSTASLEKREQGVNLSYNYFACIGNEARIISGEAKGAKGIVTGTHGGCEHVMIDFSEEVLDLLSYEDRIQIRAFGQGLALSDYPEVLIWSLAPSLLHKMGIEEDPGEKLLRVPVVATVPAELLGSGLGRTDGYKADIDIQTSDQAYIRQLGLDKLKLGDFVALMDYKSYYGWSFQKGAVTIGIVCHTDSYTAGHGPGVTTLLTSTQGEIQPLIYPNANIGQYLKIGRYRVE</sequence>
<protein>
    <submittedName>
        <fullName evidence="3">DUF4438 domain-containing protein</fullName>
    </submittedName>
</protein>
<evidence type="ECO:0000313" key="4">
    <source>
        <dbReference type="Proteomes" id="UP000231019"/>
    </source>
</evidence>
<evidence type="ECO:0000259" key="2">
    <source>
        <dbReference type="Pfam" id="PF20999"/>
    </source>
</evidence>
<reference evidence="3 4" key="1">
    <citation type="submission" date="2017-09" db="EMBL/GenBank/DDBJ databases">
        <title>Depth-based differentiation of microbial function through sediment-hosted aquifers and enrichment of novel symbionts in the deep terrestrial subsurface.</title>
        <authorList>
            <person name="Probst A.J."/>
            <person name="Ladd B."/>
            <person name="Jarett J.K."/>
            <person name="Geller-Mcgrath D.E."/>
            <person name="Sieber C.M."/>
            <person name="Emerson J.B."/>
            <person name="Anantharaman K."/>
            <person name="Thomas B.C."/>
            <person name="Malmstrom R."/>
            <person name="Stieglmeier M."/>
            <person name="Klingl A."/>
            <person name="Woyke T."/>
            <person name="Ryan C.M."/>
            <person name="Banfield J.F."/>
        </authorList>
    </citation>
    <scope>NUCLEOTIDE SEQUENCE [LARGE SCALE GENOMIC DNA]</scope>
    <source>
        <strain evidence="3">CG17_big_fil_post_rev_8_21_14_2_50_48_46</strain>
    </source>
</reference>
<evidence type="ECO:0000259" key="1">
    <source>
        <dbReference type="Pfam" id="PF14505"/>
    </source>
</evidence>
<dbReference type="Pfam" id="PF20999">
    <property type="entry name" value="DUF4438_C"/>
    <property type="match status" value="1"/>
</dbReference>
<evidence type="ECO:0000313" key="3">
    <source>
        <dbReference type="EMBL" id="PIW19348.1"/>
    </source>
</evidence>
<name>A0A2M7GB02_9BACT</name>
<proteinExistence type="predicted"/>